<gene>
    <name evidence="2" type="ORF">F511_29307</name>
</gene>
<feature type="region of interest" description="Disordered" evidence="1">
    <location>
        <begin position="1"/>
        <end position="54"/>
    </location>
</feature>
<feature type="region of interest" description="Disordered" evidence="1">
    <location>
        <begin position="160"/>
        <end position="201"/>
    </location>
</feature>
<reference evidence="2 3" key="1">
    <citation type="journal article" date="2015" name="Proc. Natl. Acad. Sci. U.S.A.">
        <title>The resurrection genome of Boea hygrometrica: A blueprint for survival of dehydration.</title>
        <authorList>
            <person name="Xiao L."/>
            <person name="Yang G."/>
            <person name="Zhang L."/>
            <person name="Yang X."/>
            <person name="Zhao S."/>
            <person name="Ji Z."/>
            <person name="Zhou Q."/>
            <person name="Hu M."/>
            <person name="Wang Y."/>
            <person name="Chen M."/>
            <person name="Xu Y."/>
            <person name="Jin H."/>
            <person name="Xiao X."/>
            <person name="Hu G."/>
            <person name="Bao F."/>
            <person name="Hu Y."/>
            <person name="Wan P."/>
            <person name="Li L."/>
            <person name="Deng X."/>
            <person name="Kuang T."/>
            <person name="Xiang C."/>
            <person name="Zhu J.K."/>
            <person name="Oliver M.J."/>
            <person name="He Y."/>
        </authorList>
    </citation>
    <scope>NUCLEOTIDE SEQUENCE [LARGE SCALE GENOMIC DNA]</scope>
    <source>
        <strain evidence="3">cv. XS01</strain>
    </source>
</reference>
<proteinExistence type="predicted"/>
<feature type="compositionally biased region" description="Low complexity" evidence="1">
    <location>
        <begin position="186"/>
        <end position="195"/>
    </location>
</feature>
<evidence type="ECO:0000313" key="2">
    <source>
        <dbReference type="EMBL" id="KZV55417.1"/>
    </source>
</evidence>
<sequence>MLKSVPSSVANTSTDLTKTEHQQPAQVYYPNSSRRTQQKLLKSSNPKLLKNERTTGQRREDIELFNYFALLQLIDLKLKTVKATEVNHTNLDSTSDLGAISNNSANSDLTLLRYPLAQSPNDVALKSRSKQTDLETKARSLIQICLNMLKSVPSSVANTSTDLTKTEHQQPAQVYYPNSSRRTQQKLLKSSNPKLLKNERTTGQRREDIELFNYFALLQLIDLKLKTVANTSTDLTKTEHQQPAQVYYPNSSRRTQQKLLKSSNPKLLKNERTTGQRREDIELFNYFALLQLIDLKLKTGINRKL</sequence>
<name>A0A2Z7DEA5_9LAMI</name>
<protein>
    <submittedName>
        <fullName evidence="2">Uncharacterized protein</fullName>
    </submittedName>
</protein>
<dbReference type="Proteomes" id="UP000250235">
    <property type="component" value="Unassembled WGS sequence"/>
</dbReference>
<feature type="region of interest" description="Disordered" evidence="1">
    <location>
        <begin position="250"/>
        <end position="273"/>
    </location>
</feature>
<feature type="compositionally biased region" description="Low complexity" evidence="1">
    <location>
        <begin position="258"/>
        <end position="267"/>
    </location>
</feature>
<organism evidence="2 3">
    <name type="scientific">Dorcoceras hygrometricum</name>
    <dbReference type="NCBI Taxonomy" id="472368"/>
    <lineage>
        <taxon>Eukaryota</taxon>
        <taxon>Viridiplantae</taxon>
        <taxon>Streptophyta</taxon>
        <taxon>Embryophyta</taxon>
        <taxon>Tracheophyta</taxon>
        <taxon>Spermatophyta</taxon>
        <taxon>Magnoliopsida</taxon>
        <taxon>eudicotyledons</taxon>
        <taxon>Gunneridae</taxon>
        <taxon>Pentapetalae</taxon>
        <taxon>asterids</taxon>
        <taxon>lamiids</taxon>
        <taxon>Lamiales</taxon>
        <taxon>Gesneriaceae</taxon>
        <taxon>Didymocarpoideae</taxon>
        <taxon>Trichosporeae</taxon>
        <taxon>Loxocarpinae</taxon>
        <taxon>Dorcoceras</taxon>
    </lineage>
</organism>
<evidence type="ECO:0000256" key="1">
    <source>
        <dbReference type="SAM" id="MobiDB-lite"/>
    </source>
</evidence>
<dbReference type="EMBL" id="KQ988614">
    <property type="protein sequence ID" value="KZV55417.1"/>
    <property type="molecule type" value="Genomic_DNA"/>
</dbReference>
<feature type="compositionally biased region" description="Polar residues" evidence="1">
    <location>
        <begin position="160"/>
        <end position="182"/>
    </location>
</feature>
<dbReference type="AlphaFoldDB" id="A0A2Z7DEA5"/>
<feature type="compositionally biased region" description="Low complexity" evidence="1">
    <location>
        <begin position="39"/>
        <end position="48"/>
    </location>
</feature>
<keyword evidence="3" id="KW-1185">Reference proteome</keyword>
<feature type="compositionally biased region" description="Polar residues" evidence="1">
    <location>
        <begin position="1"/>
        <end position="35"/>
    </location>
</feature>
<accession>A0A2Z7DEA5</accession>
<evidence type="ECO:0000313" key="3">
    <source>
        <dbReference type="Proteomes" id="UP000250235"/>
    </source>
</evidence>